<dbReference type="EMBL" id="JALLKP010000004">
    <property type="protein sequence ID" value="KAK2195578.1"/>
    <property type="molecule type" value="Genomic_DNA"/>
</dbReference>
<proteinExistence type="predicted"/>
<protein>
    <submittedName>
        <fullName evidence="2">Uncharacterized protein</fullName>
    </submittedName>
</protein>
<gene>
    <name evidence="2" type="ORF">BdWA1_003255</name>
</gene>
<comment type="caution">
    <text evidence="2">The sequence shown here is derived from an EMBL/GenBank/DDBJ whole genome shotgun (WGS) entry which is preliminary data.</text>
</comment>
<organism evidence="2 3">
    <name type="scientific">Babesia duncani</name>
    <dbReference type="NCBI Taxonomy" id="323732"/>
    <lineage>
        <taxon>Eukaryota</taxon>
        <taxon>Sar</taxon>
        <taxon>Alveolata</taxon>
        <taxon>Apicomplexa</taxon>
        <taxon>Aconoidasida</taxon>
        <taxon>Piroplasmida</taxon>
        <taxon>Babesiidae</taxon>
        <taxon>Babesia</taxon>
    </lineage>
</organism>
<feature type="coiled-coil region" evidence="1">
    <location>
        <begin position="28"/>
        <end position="55"/>
    </location>
</feature>
<evidence type="ECO:0000313" key="3">
    <source>
        <dbReference type="Proteomes" id="UP001214638"/>
    </source>
</evidence>
<name>A0AAD9UN01_9APIC</name>
<dbReference type="GeneID" id="94337552"/>
<keyword evidence="1" id="KW-0175">Coiled coil</keyword>
<evidence type="ECO:0000313" key="2">
    <source>
        <dbReference type="EMBL" id="KAK2195578.1"/>
    </source>
</evidence>
<dbReference type="Proteomes" id="UP001214638">
    <property type="component" value="Unassembled WGS sequence"/>
</dbReference>
<dbReference type="KEGG" id="bdw:94337552"/>
<dbReference type="AlphaFoldDB" id="A0AAD9UN01"/>
<sequence>MNVTYALSNNWHLKLDLRNAPFVERKLIDRNEAKVKKLELNLKNYERANAAKISENIAFQKEQLKKRVRSIVEVEKTFYEAVENEVLFSLHRNENYLHPLQRIYASFFTQDGGVFMATECKVSLIFV</sequence>
<dbReference type="RefSeq" id="XP_067802421.1">
    <property type="nucleotide sequence ID" value="XM_067948270.1"/>
</dbReference>
<evidence type="ECO:0000256" key="1">
    <source>
        <dbReference type="SAM" id="Coils"/>
    </source>
</evidence>
<reference evidence="2" key="1">
    <citation type="journal article" date="2023" name="Nat. Microbiol.">
        <title>Babesia duncani multi-omics identifies virulence factors and drug targets.</title>
        <authorList>
            <person name="Singh P."/>
            <person name="Lonardi S."/>
            <person name="Liang Q."/>
            <person name="Vydyam P."/>
            <person name="Khabirova E."/>
            <person name="Fang T."/>
            <person name="Gihaz S."/>
            <person name="Thekkiniath J."/>
            <person name="Munshi M."/>
            <person name="Abel S."/>
            <person name="Ciampossin L."/>
            <person name="Batugedara G."/>
            <person name="Gupta M."/>
            <person name="Lu X.M."/>
            <person name="Lenz T."/>
            <person name="Chakravarty S."/>
            <person name="Cornillot E."/>
            <person name="Hu Y."/>
            <person name="Ma W."/>
            <person name="Gonzalez L.M."/>
            <person name="Sanchez S."/>
            <person name="Estrada K."/>
            <person name="Sanchez-Flores A."/>
            <person name="Montero E."/>
            <person name="Harb O.S."/>
            <person name="Le Roch K.G."/>
            <person name="Mamoun C.B."/>
        </authorList>
    </citation>
    <scope>NUCLEOTIDE SEQUENCE</scope>
    <source>
        <strain evidence="2">WA1</strain>
    </source>
</reference>
<keyword evidence="3" id="KW-1185">Reference proteome</keyword>
<accession>A0AAD9UN01</accession>